<dbReference type="Proteomes" id="UP000507962">
    <property type="component" value="Unassembled WGS sequence"/>
</dbReference>
<dbReference type="InterPro" id="IPR006640">
    <property type="entry name" value="SprT-like_domain"/>
</dbReference>
<dbReference type="Pfam" id="PF10979">
    <property type="entry name" value="DUF2786"/>
    <property type="match status" value="1"/>
</dbReference>
<dbReference type="AlphaFoldDB" id="A0A4U8YUS2"/>
<evidence type="ECO:0000259" key="1">
    <source>
        <dbReference type="Pfam" id="PF10263"/>
    </source>
</evidence>
<evidence type="ECO:0000259" key="3">
    <source>
        <dbReference type="Pfam" id="PF23771"/>
    </source>
</evidence>
<feature type="domain" description="SprT-like" evidence="1">
    <location>
        <begin position="54"/>
        <end position="117"/>
    </location>
</feature>
<protein>
    <submittedName>
        <fullName evidence="4">Sprt-like</fullName>
    </submittedName>
</protein>
<feature type="domain" description="DUF2786" evidence="2">
    <location>
        <begin position="145"/>
        <end position="179"/>
    </location>
</feature>
<evidence type="ECO:0000259" key="2">
    <source>
        <dbReference type="Pfam" id="PF10979"/>
    </source>
</evidence>
<gene>
    <name evidence="4" type="ORF">MSL71_48550</name>
</gene>
<dbReference type="InterPro" id="IPR055592">
    <property type="entry name" value="DUF7168"/>
</dbReference>
<dbReference type="EMBL" id="CAADHO010000014">
    <property type="protein sequence ID" value="VFQ47169.1"/>
    <property type="molecule type" value="Genomic_DNA"/>
</dbReference>
<dbReference type="RefSeq" id="WP_180146458.1">
    <property type="nucleotide sequence ID" value="NZ_CAADHO010000014.1"/>
</dbReference>
<feature type="domain" description="DUF7168" evidence="3">
    <location>
        <begin position="204"/>
        <end position="315"/>
    </location>
</feature>
<reference evidence="4 5" key="1">
    <citation type="submission" date="2019-03" db="EMBL/GenBank/DDBJ databases">
        <authorList>
            <person name="Nijsse B."/>
        </authorList>
    </citation>
    <scope>NUCLEOTIDE SEQUENCE [LARGE SCALE GENOMIC DNA]</scope>
    <source>
        <strain evidence="4">Desulfoluna butyratoxydans MSL71</strain>
    </source>
</reference>
<dbReference type="Pfam" id="PF10263">
    <property type="entry name" value="SprT-like"/>
    <property type="match status" value="1"/>
</dbReference>
<dbReference type="GO" id="GO:0006950">
    <property type="term" value="P:response to stress"/>
    <property type="evidence" value="ECO:0007669"/>
    <property type="project" value="UniProtKB-ARBA"/>
</dbReference>
<dbReference type="InterPro" id="IPR024498">
    <property type="entry name" value="DUF2786"/>
</dbReference>
<sequence>MAESHSEQPSADLERKLLHGLHLEWTSARDCNGDPGILSLLPPLFSLNNARGTLAHWNVNRREISFSRHFILHHPWDAVREVLLHEMAHQAAYELFHAREEPPHGPGFRKACALLGANPKASGTYPTLRERLVAGHASPEETLSRRIEKLFALAKSSNPHESEAALAKAQALMEKHRIDTPEAAEPQDGYTTLFLGHPALRHHREFYALANLLTEHYFVRCVWAMACVVDKGKMGRVLEVSGARSHVLTAEYVYTFILDFIDRTWTELQKERGQKLGRLRKSDYAEGVVAGFSQKLGTEKVKRPTTLLPEVVKDPVLDAYIEQRYPRLATRSRRVRRVDTELIGRGREAGRRMTIRPGLNEKRAPKGALLTD</sequence>
<evidence type="ECO:0000313" key="4">
    <source>
        <dbReference type="EMBL" id="VFQ47169.1"/>
    </source>
</evidence>
<organism evidence="4 5">
    <name type="scientific">Desulfoluna butyratoxydans</name>
    <dbReference type="NCBI Taxonomy" id="231438"/>
    <lineage>
        <taxon>Bacteria</taxon>
        <taxon>Pseudomonadati</taxon>
        <taxon>Thermodesulfobacteriota</taxon>
        <taxon>Desulfobacteria</taxon>
        <taxon>Desulfobacterales</taxon>
        <taxon>Desulfolunaceae</taxon>
        <taxon>Desulfoluna</taxon>
    </lineage>
</organism>
<dbReference type="Pfam" id="PF23771">
    <property type="entry name" value="DUF7168"/>
    <property type="match status" value="1"/>
</dbReference>
<name>A0A4U8YUS2_9BACT</name>
<proteinExistence type="predicted"/>
<accession>A0A4U8YUS2</accession>
<keyword evidence="5" id="KW-1185">Reference proteome</keyword>
<evidence type="ECO:0000313" key="5">
    <source>
        <dbReference type="Proteomes" id="UP000507962"/>
    </source>
</evidence>